<dbReference type="EMBL" id="MU006218">
    <property type="protein sequence ID" value="KAF2831512.1"/>
    <property type="molecule type" value="Genomic_DNA"/>
</dbReference>
<dbReference type="AlphaFoldDB" id="A0A6A7AE26"/>
<dbReference type="SUPFAM" id="SSF56112">
    <property type="entry name" value="Protein kinase-like (PK-like)"/>
    <property type="match status" value="1"/>
</dbReference>
<dbReference type="PROSITE" id="PS50011">
    <property type="entry name" value="PROTEIN_KINASE_DOM"/>
    <property type="match status" value="1"/>
</dbReference>
<evidence type="ECO:0000259" key="1">
    <source>
        <dbReference type="PROSITE" id="PS50011"/>
    </source>
</evidence>
<dbReference type="Proteomes" id="UP000799424">
    <property type="component" value="Unassembled WGS sequence"/>
</dbReference>
<dbReference type="OrthoDB" id="4062651at2759"/>
<proteinExistence type="predicted"/>
<dbReference type="InterPro" id="IPR000719">
    <property type="entry name" value="Prot_kinase_dom"/>
</dbReference>
<evidence type="ECO:0000313" key="2">
    <source>
        <dbReference type="EMBL" id="KAF2831512.1"/>
    </source>
</evidence>
<dbReference type="InterPro" id="IPR011009">
    <property type="entry name" value="Kinase-like_dom_sf"/>
</dbReference>
<reference evidence="2" key="1">
    <citation type="journal article" date="2020" name="Stud. Mycol.">
        <title>101 Dothideomycetes genomes: a test case for predicting lifestyles and emergence of pathogens.</title>
        <authorList>
            <person name="Haridas S."/>
            <person name="Albert R."/>
            <person name="Binder M."/>
            <person name="Bloem J."/>
            <person name="Labutti K."/>
            <person name="Salamov A."/>
            <person name="Andreopoulos B."/>
            <person name="Baker S."/>
            <person name="Barry K."/>
            <person name="Bills G."/>
            <person name="Bluhm B."/>
            <person name="Cannon C."/>
            <person name="Castanera R."/>
            <person name="Culley D."/>
            <person name="Daum C."/>
            <person name="Ezra D."/>
            <person name="Gonzalez J."/>
            <person name="Henrissat B."/>
            <person name="Kuo A."/>
            <person name="Liang C."/>
            <person name="Lipzen A."/>
            <person name="Lutzoni F."/>
            <person name="Magnuson J."/>
            <person name="Mondo S."/>
            <person name="Nolan M."/>
            <person name="Ohm R."/>
            <person name="Pangilinan J."/>
            <person name="Park H.-J."/>
            <person name="Ramirez L."/>
            <person name="Alfaro M."/>
            <person name="Sun H."/>
            <person name="Tritt A."/>
            <person name="Yoshinaga Y."/>
            <person name="Zwiers L.-H."/>
            <person name="Turgeon B."/>
            <person name="Goodwin S."/>
            <person name="Spatafora J."/>
            <person name="Crous P."/>
            <person name="Grigoriev I."/>
        </authorList>
    </citation>
    <scope>NUCLEOTIDE SEQUENCE</scope>
    <source>
        <strain evidence="2">CBS 113818</strain>
    </source>
</reference>
<keyword evidence="3" id="KW-1185">Reference proteome</keyword>
<evidence type="ECO:0000313" key="3">
    <source>
        <dbReference type="Proteomes" id="UP000799424"/>
    </source>
</evidence>
<dbReference type="GO" id="GO:0005524">
    <property type="term" value="F:ATP binding"/>
    <property type="evidence" value="ECO:0007669"/>
    <property type="project" value="InterPro"/>
</dbReference>
<organism evidence="2 3">
    <name type="scientific">Ophiobolus disseminans</name>
    <dbReference type="NCBI Taxonomy" id="1469910"/>
    <lineage>
        <taxon>Eukaryota</taxon>
        <taxon>Fungi</taxon>
        <taxon>Dikarya</taxon>
        <taxon>Ascomycota</taxon>
        <taxon>Pezizomycotina</taxon>
        <taxon>Dothideomycetes</taxon>
        <taxon>Pleosporomycetidae</taxon>
        <taxon>Pleosporales</taxon>
        <taxon>Pleosporineae</taxon>
        <taxon>Phaeosphaeriaceae</taxon>
        <taxon>Ophiobolus</taxon>
    </lineage>
</organism>
<gene>
    <name evidence="2" type="ORF">CC86DRAFT_378338</name>
</gene>
<dbReference type="GO" id="GO:0004672">
    <property type="term" value="F:protein kinase activity"/>
    <property type="evidence" value="ECO:0007669"/>
    <property type="project" value="InterPro"/>
</dbReference>
<feature type="domain" description="Protein kinase" evidence="1">
    <location>
        <begin position="143"/>
        <end position="334"/>
    </location>
</feature>
<sequence>MLEFYIGDDNIALTIMSRTKRYHILLTSSDLLGPKGEALQTFLTFKASMHYDPQAMEAFQDWLVAPCIPLTHIATPCPQVPTLAEYFAPETTIIKLANEGGRLVAEGCPDDTSVTDSLVLKISQSEPLVVEALAQGVPCVEAERLRTVMEEGAWEADYDLIPHTVEVVGNEEEQKRCYFKGAFEQGSFMRELDVLLRFRTDSFFDDVRVSRLADLVTSIDHAILVLLVDFIPGSQTIESAILSSSTAPRHEWARRVRHIVETLHSRDIVWGNVNPDNILIDEKGGAWVTDFSGGRVEGWVNRHIEGTLEGDLQGLGNVETMLGVESGECEGSGD</sequence>
<name>A0A6A7AE26_9PLEO</name>
<dbReference type="Gene3D" id="1.10.510.10">
    <property type="entry name" value="Transferase(Phosphotransferase) domain 1"/>
    <property type="match status" value="1"/>
</dbReference>
<accession>A0A6A7AE26</accession>
<protein>
    <recommendedName>
        <fullName evidence="1">Protein kinase domain-containing protein</fullName>
    </recommendedName>
</protein>